<evidence type="ECO:0000256" key="1">
    <source>
        <dbReference type="ARBA" id="ARBA00004141"/>
    </source>
</evidence>
<comment type="subcellular location">
    <subcellularLocation>
        <location evidence="1">Membrane</location>
        <topology evidence="1">Multi-pass membrane protein</topology>
    </subcellularLocation>
</comment>
<accession>A0A432W0C2</accession>
<feature type="transmembrane region" description="Helical" evidence="5">
    <location>
        <begin position="95"/>
        <end position="114"/>
    </location>
</feature>
<evidence type="ECO:0000313" key="7">
    <source>
        <dbReference type="EMBL" id="RUO22474.1"/>
    </source>
</evidence>
<evidence type="ECO:0000313" key="8">
    <source>
        <dbReference type="Proteomes" id="UP000288395"/>
    </source>
</evidence>
<dbReference type="EMBL" id="PIPJ01000002">
    <property type="protein sequence ID" value="RUO22474.1"/>
    <property type="molecule type" value="Genomic_DNA"/>
</dbReference>
<protein>
    <submittedName>
        <fullName evidence="7">Rhombosortase</fullName>
    </submittedName>
</protein>
<gene>
    <name evidence="7" type="primary">rrtA</name>
    <name evidence="7" type="ORF">CWE08_04670</name>
</gene>
<keyword evidence="3 5" id="KW-1133">Transmembrane helix</keyword>
<feature type="transmembrane region" description="Helical" evidence="5">
    <location>
        <begin position="71"/>
        <end position="88"/>
    </location>
</feature>
<feature type="transmembrane region" description="Helical" evidence="5">
    <location>
        <begin position="120"/>
        <end position="138"/>
    </location>
</feature>
<dbReference type="RefSeq" id="WP_126766067.1">
    <property type="nucleotide sequence ID" value="NZ_PIPJ01000002.1"/>
</dbReference>
<dbReference type="GO" id="GO:0004252">
    <property type="term" value="F:serine-type endopeptidase activity"/>
    <property type="evidence" value="ECO:0007669"/>
    <property type="project" value="InterPro"/>
</dbReference>
<comment type="caution">
    <text evidence="7">The sequence shown here is derived from an EMBL/GenBank/DDBJ whole genome shotgun (WGS) entry which is preliminary data.</text>
</comment>
<evidence type="ECO:0000256" key="4">
    <source>
        <dbReference type="ARBA" id="ARBA00023136"/>
    </source>
</evidence>
<feature type="transmembrane region" description="Helical" evidence="5">
    <location>
        <begin position="21"/>
        <end position="38"/>
    </location>
</feature>
<evidence type="ECO:0000256" key="3">
    <source>
        <dbReference type="ARBA" id="ARBA00022989"/>
    </source>
</evidence>
<sequence>MSLSNSDFKKGPMNKLIQNTRFMLAPLVLAIILVAIHLNPNVQNWLVLTETDLLRQPWRIFTTHLVHLNDQHLWVNLAALILTAILFRRYIQGRLLLNVMMISALGASLVPILLEQDYDFVGLSGVLHGIFVYVGVSLLRTQRPIGITILMVMIVKLGVDLTLSADESFWLGAQVAYLCHVGGAIGGALAVPGLRRKPIDIVKPKP</sequence>
<keyword evidence="2 5" id="KW-0812">Transmembrane</keyword>
<feature type="domain" description="Peptidase S54 rhomboid" evidence="6">
    <location>
        <begin position="55"/>
        <end position="194"/>
    </location>
</feature>
<dbReference type="Pfam" id="PF01694">
    <property type="entry name" value="Rhomboid"/>
    <property type="match status" value="1"/>
</dbReference>
<evidence type="ECO:0000256" key="2">
    <source>
        <dbReference type="ARBA" id="ARBA00022692"/>
    </source>
</evidence>
<dbReference type="NCBIfam" id="TIGR03902">
    <property type="entry name" value="rhom_GG_sort"/>
    <property type="match status" value="1"/>
</dbReference>
<dbReference type="InterPro" id="IPR023826">
    <property type="entry name" value="Rhom-like_SP_proteobac"/>
</dbReference>
<dbReference type="InterPro" id="IPR022764">
    <property type="entry name" value="Peptidase_S54_rhomboid_dom"/>
</dbReference>
<dbReference type="AlphaFoldDB" id="A0A432W0C2"/>
<feature type="transmembrane region" description="Helical" evidence="5">
    <location>
        <begin position="169"/>
        <end position="191"/>
    </location>
</feature>
<dbReference type="InterPro" id="IPR035952">
    <property type="entry name" value="Rhomboid-like_sf"/>
</dbReference>
<evidence type="ECO:0000256" key="5">
    <source>
        <dbReference type="SAM" id="Phobius"/>
    </source>
</evidence>
<proteinExistence type="predicted"/>
<organism evidence="7 8">
    <name type="scientific">Aliidiomarina iranensis</name>
    <dbReference type="NCBI Taxonomy" id="1434071"/>
    <lineage>
        <taxon>Bacteria</taxon>
        <taxon>Pseudomonadati</taxon>
        <taxon>Pseudomonadota</taxon>
        <taxon>Gammaproteobacteria</taxon>
        <taxon>Alteromonadales</taxon>
        <taxon>Idiomarinaceae</taxon>
        <taxon>Aliidiomarina</taxon>
    </lineage>
</organism>
<keyword evidence="8" id="KW-1185">Reference proteome</keyword>
<keyword evidence="4 5" id="KW-0472">Membrane</keyword>
<reference evidence="8" key="1">
    <citation type="journal article" date="2018" name="Front. Microbiol.">
        <title>Genome-Based Analysis Reveals the Taxonomy and Diversity of the Family Idiomarinaceae.</title>
        <authorList>
            <person name="Liu Y."/>
            <person name="Lai Q."/>
            <person name="Shao Z."/>
        </authorList>
    </citation>
    <scope>NUCLEOTIDE SEQUENCE [LARGE SCALE GENOMIC DNA]</scope>
    <source>
        <strain evidence="8">GBPy7</strain>
    </source>
</reference>
<name>A0A432W0C2_9GAMM</name>
<dbReference type="GO" id="GO:0016020">
    <property type="term" value="C:membrane"/>
    <property type="evidence" value="ECO:0007669"/>
    <property type="project" value="UniProtKB-SubCell"/>
</dbReference>
<feature type="transmembrane region" description="Helical" evidence="5">
    <location>
        <begin position="145"/>
        <end position="163"/>
    </location>
</feature>
<dbReference type="Proteomes" id="UP000288395">
    <property type="component" value="Unassembled WGS sequence"/>
</dbReference>
<dbReference type="Gene3D" id="1.20.1540.10">
    <property type="entry name" value="Rhomboid-like"/>
    <property type="match status" value="1"/>
</dbReference>
<dbReference type="PANTHER" id="PTHR43066">
    <property type="entry name" value="RHOMBOID-RELATED PROTEIN"/>
    <property type="match status" value="1"/>
</dbReference>
<dbReference type="PANTHER" id="PTHR43066:SF11">
    <property type="entry name" value="PEPTIDASE S54 RHOMBOID DOMAIN-CONTAINING PROTEIN"/>
    <property type="match status" value="1"/>
</dbReference>
<dbReference type="OrthoDB" id="196054at2"/>
<evidence type="ECO:0000259" key="6">
    <source>
        <dbReference type="Pfam" id="PF01694"/>
    </source>
</evidence>
<dbReference type="SUPFAM" id="SSF144091">
    <property type="entry name" value="Rhomboid-like"/>
    <property type="match status" value="1"/>
</dbReference>